<keyword evidence="2" id="KW-0808">Transferase</keyword>
<organism evidence="2 3">
    <name type="scientific">Sulfurimonas lithotrophica</name>
    <dbReference type="NCBI Taxonomy" id="2590022"/>
    <lineage>
        <taxon>Bacteria</taxon>
        <taxon>Pseudomonadati</taxon>
        <taxon>Campylobacterota</taxon>
        <taxon>Epsilonproteobacteria</taxon>
        <taxon>Campylobacterales</taxon>
        <taxon>Sulfurimonadaceae</taxon>
        <taxon>Sulfurimonas</taxon>
    </lineage>
</organism>
<dbReference type="EMBL" id="CP043617">
    <property type="protein sequence ID" value="QFR48901.1"/>
    <property type="molecule type" value="Genomic_DNA"/>
</dbReference>
<accession>A0A5P8NZV1</accession>
<evidence type="ECO:0000259" key="1">
    <source>
        <dbReference type="Pfam" id="PF00685"/>
    </source>
</evidence>
<proteinExistence type="predicted"/>
<dbReference type="RefSeq" id="WP_152306844.1">
    <property type="nucleotide sequence ID" value="NZ_CP043617.1"/>
</dbReference>
<gene>
    <name evidence="2" type="ORF">FJR48_03860</name>
</gene>
<keyword evidence="3" id="KW-1185">Reference proteome</keyword>
<evidence type="ECO:0000313" key="3">
    <source>
        <dbReference type="Proteomes" id="UP000326944"/>
    </source>
</evidence>
<evidence type="ECO:0000313" key="2">
    <source>
        <dbReference type="EMBL" id="QFR48901.1"/>
    </source>
</evidence>
<sequence>MNYQSIIIIGAPRSGTNMLRDILCEFNGVGTWPCDEINYIWRHGNMSLETDQFDKSMVTPKIKKYINKKFDQLAKKNNLDFVIEKTCANSLRVPFVDHIVSNAKYIFIYRDGIDAAGSAKKRWTAELDIPYILKKVRYVPLSDLPYYGIRYFWHRIYKLFSKEKRLALWGPQFNGLDEALKKYSLEEVGALQWKKCVDLSEEAFGNISEDRLVRVKYEEFVTNPQVELKKILEKFKIDYTDKEIEEYTKSVSNKSLGKGRKAFNQDQTENITELIKDSLERYGYE</sequence>
<name>A0A5P8NZV1_9BACT</name>
<dbReference type="Proteomes" id="UP000326944">
    <property type="component" value="Chromosome"/>
</dbReference>
<dbReference type="InterPro" id="IPR027417">
    <property type="entry name" value="P-loop_NTPase"/>
</dbReference>
<dbReference type="SUPFAM" id="SSF52540">
    <property type="entry name" value="P-loop containing nucleoside triphosphate hydrolases"/>
    <property type="match status" value="1"/>
</dbReference>
<reference evidence="2 3" key="1">
    <citation type="submission" date="2019-09" db="EMBL/GenBank/DDBJ databases">
        <title>Sulfurimonas gotlandica sp. nov., a chemoautotrophic and psychrotolerant epsilonproteobacterium isolated from a pelagic redoxcline, and an emended description of the genus Sulfurimonas.</title>
        <authorList>
            <person name="Wang S."/>
            <person name="Jiang L."/>
            <person name="Shao S."/>
        </authorList>
    </citation>
    <scope>NUCLEOTIDE SEQUENCE [LARGE SCALE GENOMIC DNA]</scope>
    <source>
        <strain evidence="2 3">GYSZ_1</strain>
    </source>
</reference>
<dbReference type="GO" id="GO:0008146">
    <property type="term" value="F:sulfotransferase activity"/>
    <property type="evidence" value="ECO:0007669"/>
    <property type="project" value="InterPro"/>
</dbReference>
<protein>
    <submittedName>
        <fullName evidence="2">Sulfotransferase</fullName>
    </submittedName>
</protein>
<dbReference type="AlphaFoldDB" id="A0A5P8NZV1"/>
<dbReference type="Gene3D" id="3.40.50.300">
    <property type="entry name" value="P-loop containing nucleotide triphosphate hydrolases"/>
    <property type="match status" value="1"/>
</dbReference>
<dbReference type="Pfam" id="PF00685">
    <property type="entry name" value="Sulfotransfer_1"/>
    <property type="match status" value="1"/>
</dbReference>
<dbReference type="InterPro" id="IPR000863">
    <property type="entry name" value="Sulfotransferase_dom"/>
</dbReference>
<dbReference type="OrthoDB" id="3337911at2"/>
<dbReference type="KEGG" id="sulg:FJR48_03860"/>
<feature type="domain" description="Sulfotransferase" evidence="1">
    <location>
        <begin position="5"/>
        <end position="265"/>
    </location>
</feature>